<dbReference type="InterPro" id="IPR048799">
    <property type="entry name" value="P68_RBP_TagC-like_beta-prop"/>
</dbReference>
<gene>
    <name evidence="2" type="ORF">AB0E61_00180</name>
</gene>
<dbReference type="EMBL" id="JBEZVI010000001">
    <property type="protein sequence ID" value="MEU3708500.1"/>
    <property type="molecule type" value="Genomic_DNA"/>
</dbReference>
<accession>A0ABV2YRX6</accession>
<feature type="domain" description="P68 RBP/TagC-like beta-propeller" evidence="1">
    <location>
        <begin position="10"/>
        <end position="216"/>
    </location>
</feature>
<reference evidence="2 3" key="1">
    <citation type="submission" date="2024-06" db="EMBL/GenBank/DDBJ databases">
        <title>The Natural Products Discovery Center: Release of the First 8490 Sequenced Strains for Exploring Actinobacteria Biosynthetic Diversity.</title>
        <authorList>
            <person name="Kalkreuter E."/>
            <person name="Kautsar S.A."/>
            <person name="Yang D."/>
            <person name="Bader C.D."/>
            <person name="Teijaro C.N."/>
            <person name="Fluegel L."/>
            <person name="Davis C.M."/>
            <person name="Simpson J.R."/>
            <person name="Lauterbach L."/>
            <person name="Steele A.D."/>
            <person name="Gui C."/>
            <person name="Meng S."/>
            <person name="Li G."/>
            <person name="Viehrig K."/>
            <person name="Ye F."/>
            <person name="Su P."/>
            <person name="Kiefer A.F."/>
            <person name="Nichols A."/>
            <person name="Cepeda A.J."/>
            <person name="Yan W."/>
            <person name="Fan B."/>
            <person name="Jiang Y."/>
            <person name="Adhikari A."/>
            <person name="Zheng C.-J."/>
            <person name="Schuster L."/>
            <person name="Cowan T.M."/>
            <person name="Smanski M.J."/>
            <person name="Chevrette M.G."/>
            <person name="De Carvalho L.P.S."/>
            <person name="Shen B."/>
        </authorList>
    </citation>
    <scope>NUCLEOTIDE SEQUENCE [LARGE SCALE GENOMIC DNA]</scope>
    <source>
        <strain evidence="2 3">NPDC033039</strain>
    </source>
</reference>
<sequence>MIPEGDRPMYLLGFGHGVSIAAESHGAGTLLWTETRAAGSGFGTGLARFPFAPGTMLHASQTRPYGQLAKGYDELTCAIDPVYGRMVVRARRVSDRVHIYRVFRLEDASAGSFGSPLSAFAQPAAFDAGGDFQGYTLLGSYRYAATGKNGQNNIRLWSGSATSGAVVQGNVLSHAGEARGRHSHHEPEGLAIYRTAAGQLRLIIGVAMGAGGDRRACLFHKDELVW</sequence>
<evidence type="ECO:0000259" key="1">
    <source>
        <dbReference type="Pfam" id="PF21311"/>
    </source>
</evidence>
<evidence type="ECO:0000313" key="2">
    <source>
        <dbReference type="EMBL" id="MEU3708500.1"/>
    </source>
</evidence>
<comment type="caution">
    <text evidence="2">The sequence shown here is derived from an EMBL/GenBank/DDBJ whole genome shotgun (WGS) entry which is preliminary data.</text>
</comment>
<evidence type="ECO:0000313" key="3">
    <source>
        <dbReference type="Proteomes" id="UP001550853"/>
    </source>
</evidence>
<name>A0ABV2YRX6_9ACTN</name>
<organism evidence="2 3">
    <name type="scientific">Streptomyces catenulae</name>
    <dbReference type="NCBI Taxonomy" id="66875"/>
    <lineage>
        <taxon>Bacteria</taxon>
        <taxon>Bacillati</taxon>
        <taxon>Actinomycetota</taxon>
        <taxon>Actinomycetes</taxon>
        <taxon>Kitasatosporales</taxon>
        <taxon>Streptomycetaceae</taxon>
        <taxon>Streptomyces</taxon>
    </lineage>
</organism>
<keyword evidence="3" id="KW-1185">Reference proteome</keyword>
<dbReference type="RefSeq" id="WP_169749993.1">
    <property type="nucleotide sequence ID" value="NZ_JBEZVI010000001.1"/>
</dbReference>
<dbReference type="Pfam" id="PF21311">
    <property type="entry name" value="Phage_RBD_prop"/>
    <property type="match status" value="1"/>
</dbReference>
<proteinExistence type="predicted"/>
<protein>
    <recommendedName>
        <fullName evidence="1">P68 RBP/TagC-like beta-propeller domain-containing protein</fullName>
    </recommendedName>
</protein>
<dbReference type="Proteomes" id="UP001550853">
    <property type="component" value="Unassembled WGS sequence"/>
</dbReference>